<dbReference type="EMBL" id="CAXAMM010002225">
    <property type="protein sequence ID" value="CAK8995303.1"/>
    <property type="molecule type" value="Genomic_DNA"/>
</dbReference>
<keyword evidence="3" id="KW-1185">Reference proteome</keyword>
<evidence type="ECO:0000256" key="1">
    <source>
        <dbReference type="SAM" id="Phobius"/>
    </source>
</evidence>
<protein>
    <submittedName>
        <fullName evidence="2">ANK_REP_REGION domain-containing protein</fullName>
    </submittedName>
</protein>
<proteinExistence type="predicted"/>
<dbReference type="Proteomes" id="UP001642464">
    <property type="component" value="Unassembled WGS sequence"/>
</dbReference>
<feature type="transmembrane region" description="Helical" evidence="1">
    <location>
        <begin position="198"/>
        <end position="219"/>
    </location>
</feature>
<dbReference type="PANTHER" id="PTHR43336">
    <property type="entry name" value="OXYGEN SENSOR HISTIDINE KINASE RESPONSE REGULATOR DEVS/DOSS"/>
    <property type="match status" value="1"/>
</dbReference>
<evidence type="ECO:0000313" key="2">
    <source>
        <dbReference type="EMBL" id="CAK8995303.1"/>
    </source>
</evidence>
<organism evidence="2 3">
    <name type="scientific">Durusdinium trenchii</name>
    <dbReference type="NCBI Taxonomy" id="1381693"/>
    <lineage>
        <taxon>Eukaryota</taxon>
        <taxon>Sar</taxon>
        <taxon>Alveolata</taxon>
        <taxon>Dinophyceae</taxon>
        <taxon>Suessiales</taxon>
        <taxon>Symbiodiniaceae</taxon>
        <taxon>Durusdinium</taxon>
    </lineage>
</organism>
<comment type="caution">
    <text evidence="2">The sequence shown here is derived from an EMBL/GenBank/DDBJ whole genome shotgun (WGS) entry which is preliminary data.</text>
</comment>
<gene>
    <name evidence="2" type="ORF">SCF082_LOCUS4295</name>
</gene>
<keyword evidence="1" id="KW-0812">Transmembrane</keyword>
<feature type="transmembrane region" description="Helical" evidence="1">
    <location>
        <begin position="87"/>
        <end position="106"/>
    </location>
</feature>
<name>A0ABP0HZF9_9DINO</name>
<keyword evidence="1" id="KW-1133">Transmembrane helix</keyword>
<keyword evidence="1" id="KW-0472">Membrane</keyword>
<sequence>MPPPALALPQVVNALPSGLDSNTAIMRAACDPSNGLRARMAKLGARAGRFTKLVKLLRFLPFMQQTNAGGTAKVISATLNVALSMRVSLLIILMVLVLPLFSLATFPENDYSMTMWVQMISDTASVEPQYLEEVLGNFTLFYQSSNYFPFQASIDYQNGTVVTRSLGEAPARPRASIQLQAGQTTAFFNFTSPQQVDAVLNCLLMVTIMVLMVLSALFLSNTVSHIVLTPLEQLLDHVHHMAANIFKSMAALGTKSVAASEDDDDRDGADAFGTETKLLDQVLKKIIALSKITVKKSPIDSDSLRRLGGGSDLAWLQAYSNDLGLNEALYSSTPAPCETARAIHGATTPNGTVSDHCADGALLRAVPRRGARRTGPRARGTGRVCFIPAGER</sequence>
<dbReference type="PANTHER" id="PTHR43336:SF3">
    <property type="entry name" value="GUANYLATE CYCLASE DOMAIN-CONTAINING PROTEIN"/>
    <property type="match status" value="1"/>
</dbReference>
<accession>A0ABP0HZF9</accession>
<evidence type="ECO:0000313" key="3">
    <source>
        <dbReference type="Proteomes" id="UP001642464"/>
    </source>
</evidence>
<reference evidence="2 3" key="1">
    <citation type="submission" date="2024-02" db="EMBL/GenBank/DDBJ databases">
        <authorList>
            <person name="Chen Y."/>
            <person name="Shah S."/>
            <person name="Dougan E. K."/>
            <person name="Thang M."/>
            <person name="Chan C."/>
        </authorList>
    </citation>
    <scope>NUCLEOTIDE SEQUENCE [LARGE SCALE GENOMIC DNA]</scope>
</reference>